<dbReference type="SUPFAM" id="SSF48508">
    <property type="entry name" value="Nuclear receptor ligand-binding domain"/>
    <property type="match status" value="1"/>
</dbReference>
<keyword evidence="1" id="KW-0805">Transcription regulation</keyword>
<evidence type="ECO:0000256" key="2">
    <source>
        <dbReference type="ARBA" id="ARBA00023163"/>
    </source>
</evidence>
<accession>A0A0B2V0N4</accession>
<dbReference type="Gene3D" id="1.10.565.10">
    <property type="entry name" value="Retinoid X Receptor"/>
    <property type="match status" value="1"/>
</dbReference>
<evidence type="ECO:0000313" key="4">
    <source>
        <dbReference type="EMBL" id="KHN74655.1"/>
    </source>
</evidence>
<organism evidence="4 5">
    <name type="scientific">Toxocara canis</name>
    <name type="common">Canine roundworm</name>
    <dbReference type="NCBI Taxonomy" id="6265"/>
    <lineage>
        <taxon>Eukaryota</taxon>
        <taxon>Metazoa</taxon>
        <taxon>Ecdysozoa</taxon>
        <taxon>Nematoda</taxon>
        <taxon>Chromadorea</taxon>
        <taxon>Rhabditida</taxon>
        <taxon>Spirurina</taxon>
        <taxon>Ascaridomorpha</taxon>
        <taxon>Ascaridoidea</taxon>
        <taxon>Toxocaridae</taxon>
        <taxon>Toxocara</taxon>
    </lineage>
</organism>
<dbReference type="InterPro" id="IPR035500">
    <property type="entry name" value="NHR-like_dom_sf"/>
</dbReference>
<proteinExistence type="predicted"/>
<keyword evidence="2" id="KW-0804">Transcription</keyword>
<protein>
    <submittedName>
        <fullName evidence="4">Nuclear hormone receptor family member nhr-91</fullName>
    </submittedName>
</protein>
<evidence type="ECO:0000256" key="3">
    <source>
        <dbReference type="ARBA" id="ARBA00023170"/>
    </source>
</evidence>
<keyword evidence="5" id="KW-1185">Reference proteome</keyword>
<dbReference type="STRING" id="6265.A0A0B2V0N4"/>
<sequence>MIAQLRSSFTLAFSVIASTNGFGNRCPLYSFLLVPIFDLIHNLFSYDVGVDAKESLIQTAYIRKVSIIQDQFVKALQIHLSQHENGARLTDILTWLPMLHSASSVLLHSKMFYVPFLICKNPQRLATVSTIDNNAESDEQSASSSC</sequence>
<comment type="caution">
    <text evidence="4">The sequence shown here is derived from an EMBL/GenBank/DDBJ whole genome shotgun (WGS) entry which is preliminary data.</text>
</comment>
<gene>
    <name evidence="4" type="primary">nhr-91</name>
    <name evidence="4" type="ORF">Tcan_02909</name>
</gene>
<name>A0A0B2V0N4_TOXCA</name>
<dbReference type="AlphaFoldDB" id="A0A0B2V0N4"/>
<dbReference type="EMBL" id="JPKZ01002886">
    <property type="protein sequence ID" value="KHN74655.1"/>
    <property type="molecule type" value="Genomic_DNA"/>
</dbReference>
<evidence type="ECO:0000256" key="1">
    <source>
        <dbReference type="ARBA" id="ARBA00023015"/>
    </source>
</evidence>
<reference evidence="4 5" key="1">
    <citation type="submission" date="2014-11" db="EMBL/GenBank/DDBJ databases">
        <title>Genetic blueprint of the zoonotic pathogen Toxocara canis.</title>
        <authorList>
            <person name="Zhu X.-Q."/>
            <person name="Korhonen P.K."/>
            <person name="Cai H."/>
            <person name="Young N.D."/>
            <person name="Nejsum P."/>
            <person name="von Samson-Himmelstjerna G."/>
            <person name="Boag P.R."/>
            <person name="Tan P."/>
            <person name="Li Q."/>
            <person name="Min J."/>
            <person name="Yang Y."/>
            <person name="Wang X."/>
            <person name="Fang X."/>
            <person name="Hall R.S."/>
            <person name="Hofmann A."/>
            <person name="Sternberg P.W."/>
            <person name="Jex A.R."/>
            <person name="Gasser R.B."/>
        </authorList>
    </citation>
    <scope>NUCLEOTIDE SEQUENCE [LARGE SCALE GENOMIC DNA]</scope>
    <source>
        <strain evidence="4">PN_DK_2014</strain>
    </source>
</reference>
<dbReference type="OrthoDB" id="10006908at2759"/>
<keyword evidence="3 4" id="KW-0675">Receptor</keyword>
<dbReference type="Proteomes" id="UP000031036">
    <property type="component" value="Unassembled WGS sequence"/>
</dbReference>
<evidence type="ECO:0000313" key="5">
    <source>
        <dbReference type="Proteomes" id="UP000031036"/>
    </source>
</evidence>